<name>A0A271LQY2_9HYPH</name>
<comment type="caution">
    <text evidence="1">The sequence shown here is derived from an EMBL/GenBank/DDBJ whole genome shotgun (WGS) entry which is preliminary data.</text>
</comment>
<organism evidence="1 2">
    <name type="scientific">Mesorhizobium temperatum</name>
    <dbReference type="NCBI Taxonomy" id="241416"/>
    <lineage>
        <taxon>Bacteria</taxon>
        <taxon>Pseudomonadati</taxon>
        <taxon>Pseudomonadota</taxon>
        <taxon>Alphaproteobacteria</taxon>
        <taxon>Hyphomicrobiales</taxon>
        <taxon>Phyllobacteriaceae</taxon>
        <taxon>Mesorhizobium</taxon>
    </lineage>
</organism>
<gene>
    <name evidence="1" type="ORF">CIT26_11840</name>
</gene>
<dbReference type="EMBL" id="NPKJ01000040">
    <property type="protein sequence ID" value="PAQ09725.1"/>
    <property type="molecule type" value="Genomic_DNA"/>
</dbReference>
<dbReference type="RefSeq" id="WP_095492743.1">
    <property type="nucleotide sequence ID" value="NZ_NPKJ01000040.1"/>
</dbReference>
<dbReference type="Proteomes" id="UP000216442">
    <property type="component" value="Unassembled WGS sequence"/>
</dbReference>
<proteinExistence type="predicted"/>
<accession>A0A271LQY2</accession>
<keyword evidence="2" id="KW-1185">Reference proteome</keyword>
<reference evidence="1 2" key="1">
    <citation type="submission" date="2017-08" db="EMBL/GenBank/DDBJ databases">
        <title>Mesorhizobium wenxinae sp. nov., a novel rhizobial species isolated from root nodules of chickpea (Cicer arietinum L.).</title>
        <authorList>
            <person name="Zhang J."/>
        </authorList>
    </citation>
    <scope>NUCLEOTIDE SEQUENCE [LARGE SCALE GENOMIC DNA]</scope>
    <source>
        <strain evidence="1 2">SDW018</strain>
    </source>
</reference>
<evidence type="ECO:0000313" key="1">
    <source>
        <dbReference type="EMBL" id="PAQ09725.1"/>
    </source>
</evidence>
<evidence type="ECO:0000313" key="2">
    <source>
        <dbReference type="Proteomes" id="UP000216442"/>
    </source>
</evidence>
<sequence length="221" mass="24415">MSRIKIPQAKAVIFWNDDPRDLKKVRVMSAEDPATNWAGGGYENCIGACASEWLSGPEATPRGVFDEFMSSPLMVAADKTLATDVRGDWLLEFIKIEGCEWAGQELESMNCFPGEDEREIHQEAVIAWDALAELSNELSELLSAKISAVPSQAYGDFYGLVHSEFEVLGQGSPAWLQHLMAATNADTDRRVRLAERIELFAQRHGLTIEGATTILLRGTQL</sequence>
<dbReference type="OrthoDB" id="7352974at2"/>
<protein>
    <submittedName>
        <fullName evidence="1">Uncharacterized protein</fullName>
    </submittedName>
</protein>
<dbReference type="AlphaFoldDB" id="A0A271LQY2"/>